<reference evidence="1 2" key="1">
    <citation type="journal article" date="2019" name="Int. J. Syst. Evol. Microbiol.">
        <title>The Draft Whole-Genome Sequence of the Antibiotic Producer Empedobacter haloabium ATCC 31962 Provides Indications for Its Taxonomic Reclassification.</title>
        <authorList>
            <person name="Miess H."/>
            <person name="Arlt P."/>
            <person name="Apel A.K."/>
            <person name="Weber T."/>
            <person name="Nieselt K."/>
            <person name="Hanssen F."/>
            <person name="Czemmel S."/>
            <person name="Nahnsen S."/>
            <person name="Gross H."/>
        </authorList>
    </citation>
    <scope>NUCLEOTIDE SEQUENCE [LARGE SCALE GENOMIC DNA]</scope>
    <source>
        <strain evidence="1 2">ATCC 31962</strain>
    </source>
</reference>
<keyword evidence="2" id="KW-1185">Reference proteome</keyword>
<sequence>MEFQNAKYYTPDTLAKQEEDHRPWSVGLTAGWNPQRAEKLFLLLRAEHKRSYEDAEE</sequence>
<gene>
    <name evidence="1" type="ORF">E7V67_016245</name>
</gene>
<evidence type="ECO:0000313" key="2">
    <source>
        <dbReference type="Proteomes" id="UP000321323"/>
    </source>
</evidence>
<name>A0ABZ1UEU2_9BURK</name>
<organism evidence="1 2">
    <name type="scientific">[Empedobacter] haloabium</name>
    <dbReference type="NCBI Taxonomy" id="592317"/>
    <lineage>
        <taxon>Bacteria</taxon>
        <taxon>Pseudomonadati</taxon>
        <taxon>Pseudomonadota</taxon>
        <taxon>Betaproteobacteria</taxon>
        <taxon>Burkholderiales</taxon>
        <taxon>Oxalobacteraceae</taxon>
        <taxon>Telluria group</taxon>
        <taxon>Telluria group incertae sedis</taxon>
    </lineage>
</organism>
<accession>A0ABZ1UEU2</accession>
<protein>
    <submittedName>
        <fullName evidence="1">Uncharacterized protein</fullName>
    </submittedName>
</protein>
<evidence type="ECO:0000313" key="1">
    <source>
        <dbReference type="EMBL" id="WUR11262.1"/>
    </source>
</evidence>
<dbReference type="Proteomes" id="UP000321323">
    <property type="component" value="Chromosome"/>
</dbReference>
<proteinExistence type="predicted"/>
<dbReference type="EMBL" id="CP136508">
    <property type="protein sequence ID" value="WUR11262.1"/>
    <property type="molecule type" value="Genomic_DNA"/>
</dbReference>